<keyword evidence="1" id="KW-1133">Transmembrane helix</keyword>
<keyword evidence="1" id="KW-0472">Membrane</keyword>
<dbReference type="OrthoDB" id="9975095at2759"/>
<keyword evidence="3" id="KW-1185">Reference proteome</keyword>
<evidence type="ECO:0000313" key="3">
    <source>
        <dbReference type="Proteomes" id="UP000694569"/>
    </source>
</evidence>
<dbReference type="AlphaFoldDB" id="A0A8C5PUQ6"/>
<protein>
    <submittedName>
        <fullName evidence="2">Uncharacterized protein</fullName>
    </submittedName>
</protein>
<reference evidence="2" key="2">
    <citation type="submission" date="2025-09" db="UniProtKB">
        <authorList>
            <consortium name="Ensembl"/>
        </authorList>
    </citation>
    <scope>IDENTIFICATION</scope>
</reference>
<sequence length="113" mass="13044">MYTLTHTAALSGCNVCVCIYIHTHTHTYIYIHIHTHCSPVHTYIHIAALCVYIQCVCMYIYTHTHRHRDLVNTEISRDCAWGLPNERPLEDFAGGARWKVRNAPSCWGLSECR</sequence>
<keyword evidence="1" id="KW-0812">Transmembrane</keyword>
<accession>A0A8C5PUQ6</accession>
<dbReference type="Proteomes" id="UP000694569">
    <property type="component" value="Unplaced"/>
</dbReference>
<name>A0A8C5PUQ6_9ANUR</name>
<dbReference type="Ensembl" id="ENSLLET00000028878.1">
    <property type="protein sequence ID" value="ENSLLEP00000027789.1"/>
    <property type="gene ID" value="ENSLLEG00000017603.1"/>
</dbReference>
<proteinExistence type="predicted"/>
<evidence type="ECO:0000256" key="1">
    <source>
        <dbReference type="SAM" id="Phobius"/>
    </source>
</evidence>
<feature type="transmembrane region" description="Helical" evidence="1">
    <location>
        <begin position="43"/>
        <end position="61"/>
    </location>
</feature>
<evidence type="ECO:0000313" key="2">
    <source>
        <dbReference type="Ensembl" id="ENSLLEP00000027789.1"/>
    </source>
</evidence>
<reference evidence="2" key="1">
    <citation type="submission" date="2025-08" db="UniProtKB">
        <authorList>
            <consortium name="Ensembl"/>
        </authorList>
    </citation>
    <scope>IDENTIFICATION</scope>
</reference>
<organism evidence="2 3">
    <name type="scientific">Leptobrachium leishanense</name>
    <name type="common">Leishan spiny toad</name>
    <dbReference type="NCBI Taxonomy" id="445787"/>
    <lineage>
        <taxon>Eukaryota</taxon>
        <taxon>Metazoa</taxon>
        <taxon>Chordata</taxon>
        <taxon>Craniata</taxon>
        <taxon>Vertebrata</taxon>
        <taxon>Euteleostomi</taxon>
        <taxon>Amphibia</taxon>
        <taxon>Batrachia</taxon>
        <taxon>Anura</taxon>
        <taxon>Pelobatoidea</taxon>
        <taxon>Megophryidae</taxon>
        <taxon>Leptobrachium</taxon>
    </lineage>
</organism>